<dbReference type="Pfam" id="PF00856">
    <property type="entry name" value="SET"/>
    <property type="match status" value="1"/>
</dbReference>
<dbReference type="SUPFAM" id="SSF82199">
    <property type="entry name" value="SET domain"/>
    <property type="match status" value="1"/>
</dbReference>
<dbReference type="InterPro" id="IPR046341">
    <property type="entry name" value="SET_dom_sf"/>
</dbReference>
<proteinExistence type="predicted"/>
<dbReference type="GO" id="GO:0031507">
    <property type="term" value="P:heterochromatin formation"/>
    <property type="evidence" value="ECO:0007669"/>
    <property type="project" value="TreeGrafter"/>
</dbReference>
<evidence type="ECO:0000259" key="3">
    <source>
        <dbReference type="PROSITE" id="PS50280"/>
    </source>
</evidence>
<evidence type="ECO:0000313" key="4">
    <source>
        <dbReference type="EMBL" id="OBZ78173.1"/>
    </source>
</evidence>
<dbReference type="InterPro" id="IPR045318">
    <property type="entry name" value="EZH1/2-like"/>
</dbReference>
<dbReference type="Proteomes" id="UP000092993">
    <property type="component" value="Unassembled WGS sequence"/>
</dbReference>
<accession>A0A1C7MMU6</accession>
<protein>
    <submittedName>
        <fullName evidence="4">Histone-lysine N-methyltransferase EZH1</fullName>
    </submittedName>
</protein>
<dbReference type="AlphaFoldDB" id="A0A1C7MMU6"/>
<evidence type="ECO:0000256" key="2">
    <source>
        <dbReference type="ARBA" id="ARBA00023163"/>
    </source>
</evidence>
<dbReference type="GO" id="GO:0046976">
    <property type="term" value="F:histone H3K27 methyltransferase activity"/>
    <property type="evidence" value="ECO:0007669"/>
    <property type="project" value="TreeGrafter"/>
</dbReference>
<feature type="domain" description="SET" evidence="3">
    <location>
        <begin position="460"/>
        <end position="577"/>
    </location>
</feature>
<evidence type="ECO:0000256" key="1">
    <source>
        <dbReference type="ARBA" id="ARBA00023015"/>
    </source>
</evidence>
<gene>
    <name evidence="4" type="primary">EZH1_1</name>
    <name evidence="4" type="ORF">A0H81_02715</name>
</gene>
<sequence>MEGPLYVDQREPDERASRVEDRLNRFAEEGKRERDIRNTVRTVLKDVWSEFYAWKPDKCRQLLRELTVLSLSEPTLLDDLARSTLGAHVDDMAVDSEDSTELSFTTLDFDRGGQYTLMCQESPFDWHEDYPKYEACTPSAQNIRTDNDASTADFIPYDGEDGFDSREFVLRFGYLAWQLDPNWHDPDAEVIAIEAAARLINEDKFPVHVIDRQRILPRLRIVGQPKDGLLSQMSQRDLLLSWPGARSTPELQSAPGFPQYSLWDQVTEHIDRFCPNPNCLEVLCLTHKEPNEMIDRRQARIGNSDLRLINREPCGPLCFLLVENNDSDVVAWMPDQIVEDVLNMFPDVICCELAKICRKSCNEIFLQRCQIVSDDNLGLTAELMPNPNIKFLDDVYTDERAYEPIDFCKHAGPCDNLNCRLRFKGCRCKNNQKAQVEYHRGQSNTAHSCSNQMLQHDQYPLLEVKIAKYGMGTFATQHINANRCVGEYVAELFPNENILEMLHRHRHLNYSFNLNGFCCLDAVTVGNETRCINCPEHDHKDQQNVDAKVVSVNGEHRIKFVTEKRIRSGQELLWYYGDAYWGVNGPNIS</sequence>
<dbReference type="SMART" id="SM00317">
    <property type="entry name" value="SET"/>
    <property type="match status" value="1"/>
</dbReference>
<comment type="caution">
    <text evidence="4">The sequence shown here is derived from an EMBL/GenBank/DDBJ whole genome shotgun (WGS) entry which is preliminary data.</text>
</comment>
<dbReference type="GO" id="GO:0035098">
    <property type="term" value="C:ESC/E(Z) complex"/>
    <property type="evidence" value="ECO:0007669"/>
    <property type="project" value="TreeGrafter"/>
</dbReference>
<dbReference type="GO" id="GO:0003682">
    <property type="term" value="F:chromatin binding"/>
    <property type="evidence" value="ECO:0007669"/>
    <property type="project" value="TreeGrafter"/>
</dbReference>
<name>A0A1C7MMU6_GRIFR</name>
<dbReference type="STRING" id="5627.A0A1C7MMU6"/>
<dbReference type="EMBL" id="LUGG01000002">
    <property type="protein sequence ID" value="OBZ78173.1"/>
    <property type="molecule type" value="Genomic_DNA"/>
</dbReference>
<dbReference type="PANTHER" id="PTHR45747">
    <property type="entry name" value="HISTONE-LYSINE N-METHYLTRANSFERASE E(Z)"/>
    <property type="match status" value="1"/>
</dbReference>
<evidence type="ECO:0000313" key="5">
    <source>
        <dbReference type="Proteomes" id="UP000092993"/>
    </source>
</evidence>
<keyword evidence="1" id="KW-0805">Transcription regulation</keyword>
<dbReference type="PANTHER" id="PTHR45747:SF4">
    <property type="entry name" value="HISTONE-LYSINE N-METHYLTRANSFERASE E(Z)"/>
    <property type="match status" value="1"/>
</dbReference>
<keyword evidence="2" id="KW-0804">Transcription</keyword>
<keyword evidence="4" id="KW-0808">Transferase</keyword>
<dbReference type="GO" id="GO:0032259">
    <property type="term" value="P:methylation"/>
    <property type="evidence" value="ECO:0007669"/>
    <property type="project" value="UniProtKB-KW"/>
</dbReference>
<keyword evidence="4" id="KW-0489">Methyltransferase</keyword>
<keyword evidence="5" id="KW-1185">Reference proteome</keyword>
<dbReference type="Gene3D" id="2.170.270.10">
    <property type="entry name" value="SET domain"/>
    <property type="match status" value="1"/>
</dbReference>
<dbReference type="InterPro" id="IPR001214">
    <property type="entry name" value="SET_dom"/>
</dbReference>
<dbReference type="OMA" id="HWEDEAD"/>
<organism evidence="4 5">
    <name type="scientific">Grifola frondosa</name>
    <name type="common">Maitake</name>
    <name type="synonym">Polyporus frondosus</name>
    <dbReference type="NCBI Taxonomy" id="5627"/>
    <lineage>
        <taxon>Eukaryota</taxon>
        <taxon>Fungi</taxon>
        <taxon>Dikarya</taxon>
        <taxon>Basidiomycota</taxon>
        <taxon>Agaricomycotina</taxon>
        <taxon>Agaricomycetes</taxon>
        <taxon>Polyporales</taxon>
        <taxon>Grifolaceae</taxon>
        <taxon>Grifola</taxon>
    </lineage>
</organism>
<dbReference type="OrthoDB" id="6141102at2759"/>
<dbReference type="PROSITE" id="PS50280">
    <property type="entry name" value="SET"/>
    <property type="match status" value="1"/>
</dbReference>
<reference evidence="4 5" key="1">
    <citation type="submission" date="2016-03" db="EMBL/GenBank/DDBJ databases">
        <title>Whole genome sequencing of Grifola frondosa 9006-11.</title>
        <authorList>
            <person name="Min B."/>
            <person name="Park H."/>
            <person name="Kim J.-G."/>
            <person name="Cho H."/>
            <person name="Oh Y.-L."/>
            <person name="Kong W.-S."/>
            <person name="Choi I.-G."/>
        </authorList>
    </citation>
    <scope>NUCLEOTIDE SEQUENCE [LARGE SCALE GENOMIC DNA]</scope>
    <source>
        <strain evidence="4 5">9006-11</strain>
    </source>
</reference>